<comment type="function">
    <text evidence="8">Involved in the maturation of [NiFe] hydrogenases. Along with HypE, it catalyzes the synthesis of the CN ligands of the active site iron of [NiFe]-hydrogenases. HypF functions as a carbamoyl transferase using carbamoylphosphate as a substrate and transferring the carboxamido moiety in an ATP-dependent reaction to the thiolate of the C-terminal cysteine of HypE yielding a protein-S-carboxamide.</text>
</comment>
<proteinExistence type="inferred from homology"/>
<evidence type="ECO:0000256" key="6">
    <source>
        <dbReference type="ARBA" id="ARBA00022833"/>
    </source>
</evidence>
<comment type="catalytic activity">
    <reaction evidence="9">
        <text>an acyl phosphate + H2O = a carboxylate + phosphate + H(+)</text>
        <dbReference type="Rhea" id="RHEA:14965"/>
        <dbReference type="ChEBI" id="CHEBI:15377"/>
        <dbReference type="ChEBI" id="CHEBI:15378"/>
        <dbReference type="ChEBI" id="CHEBI:29067"/>
        <dbReference type="ChEBI" id="CHEBI:43474"/>
        <dbReference type="ChEBI" id="CHEBI:59918"/>
        <dbReference type="EC" id="3.6.1.7"/>
    </reaction>
</comment>
<dbReference type="Pfam" id="PF17788">
    <property type="entry name" value="HypF_C"/>
    <property type="match status" value="1"/>
</dbReference>
<dbReference type="InterPro" id="IPR051060">
    <property type="entry name" value="Carbamoyltrans_HypF-like"/>
</dbReference>
<dbReference type="AlphaFoldDB" id="A0A975ZPM1"/>
<evidence type="ECO:0000256" key="2">
    <source>
        <dbReference type="ARBA" id="ARBA00008097"/>
    </source>
</evidence>
<keyword evidence="4" id="KW-0479">Metal-binding</keyword>
<evidence type="ECO:0000313" key="12">
    <source>
        <dbReference type="EMBL" id="SEJ90894.1"/>
    </source>
</evidence>
<evidence type="ECO:0000256" key="3">
    <source>
        <dbReference type="ARBA" id="ARBA00022598"/>
    </source>
</evidence>
<evidence type="ECO:0000256" key="8">
    <source>
        <dbReference type="PIRNR" id="PIRNR006256"/>
    </source>
</evidence>
<dbReference type="GO" id="GO:0051604">
    <property type="term" value="P:protein maturation"/>
    <property type="evidence" value="ECO:0007669"/>
    <property type="project" value="TreeGrafter"/>
</dbReference>
<dbReference type="Pfam" id="PF01300">
    <property type="entry name" value="Sua5_yciO_yrdC"/>
    <property type="match status" value="1"/>
</dbReference>
<feature type="domain" description="Acylphosphatase-like" evidence="10">
    <location>
        <begin position="7"/>
        <end position="93"/>
    </location>
</feature>
<dbReference type="PROSITE" id="PS51163">
    <property type="entry name" value="YRDC"/>
    <property type="match status" value="1"/>
</dbReference>
<dbReference type="Gene3D" id="3.30.420.40">
    <property type="match status" value="1"/>
</dbReference>
<dbReference type="InterPro" id="IPR006070">
    <property type="entry name" value="Sua5-like_dom"/>
</dbReference>
<dbReference type="GO" id="GO:0003998">
    <property type="term" value="F:acylphosphatase activity"/>
    <property type="evidence" value="ECO:0007669"/>
    <property type="project" value="UniProtKB-EC"/>
</dbReference>
<reference evidence="12 13" key="1">
    <citation type="submission" date="2016-10" db="EMBL/GenBank/DDBJ databases">
        <authorList>
            <person name="Varghese N."/>
            <person name="Submissions S."/>
        </authorList>
    </citation>
    <scope>NUCLEOTIDE SEQUENCE [LARGE SCALE GENOMIC DNA]</scope>
    <source>
        <strain evidence="12 13">FF3</strain>
    </source>
</reference>
<dbReference type="SUPFAM" id="SSF54975">
    <property type="entry name" value="Acylphosphatase/BLUF domain-like"/>
    <property type="match status" value="1"/>
</dbReference>
<keyword evidence="3" id="KW-0436">Ligase</keyword>
<dbReference type="RefSeq" id="WP_074837619.1">
    <property type="nucleotide sequence ID" value="NZ_FNYY01000013.1"/>
</dbReference>
<dbReference type="InterPro" id="IPR041440">
    <property type="entry name" value="HypF_C"/>
</dbReference>
<organism evidence="12 13">
    <name type="scientific">Marinovum algicola</name>
    <dbReference type="NCBI Taxonomy" id="42444"/>
    <lineage>
        <taxon>Bacteria</taxon>
        <taxon>Pseudomonadati</taxon>
        <taxon>Pseudomonadota</taxon>
        <taxon>Alphaproteobacteria</taxon>
        <taxon>Rhodobacterales</taxon>
        <taxon>Roseobacteraceae</taxon>
        <taxon>Marinovum</taxon>
    </lineage>
</organism>
<dbReference type="PIRSF" id="PIRSF006256">
    <property type="entry name" value="CMPcnvr_hdrg_mat"/>
    <property type="match status" value="1"/>
</dbReference>
<comment type="similarity">
    <text evidence="2 8">Belongs to the carbamoyltransferase HypF family.</text>
</comment>
<comment type="catalytic activity">
    <reaction evidence="7 8">
        <text>C-terminal L-cysteinyl-[HypE protein] + carbamoyl phosphate + ATP + H2O = C-terminal S-carboxamide-L-cysteinyl-[HypE protein] + AMP + phosphate + diphosphate + H(+)</text>
        <dbReference type="Rhea" id="RHEA:55636"/>
        <dbReference type="Rhea" id="RHEA-COMP:14247"/>
        <dbReference type="Rhea" id="RHEA-COMP:14392"/>
        <dbReference type="ChEBI" id="CHEBI:15377"/>
        <dbReference type="ChEBI" id="CHEBI:15378"/>
        <dbReference type="ChEBI" id="CHEBI:30616"/>
        <dbReference type="ChEBI" id="CHEBI:33019"/>
        <dbReference type="ChEBI" id="CHEBI:43474"/>
        <dbReference type="ChEBI" id="CHEBI:58228"/>
        <dbReference type="ChEBI" id="CHEBI:76913"/>
        <dbReference type="ChEBI" id="CHEBI:139126"/>
        <dbReference type="ChEBI" id="CHEBI:456215"/>
    </reaction>
</comment>
<protein>
    <recommendedName>
        <fullName evidence="8">Carbamoyltransferase HypF</fullName>
        <ecNumber evidence="8">6.2.-.-</ecNumber>
    </recommendedName>
</protein>
<dbReference type="Pfam" id="PF00708">
    <property type="entry name" value="Acylphosphatase"/>
    <property type="match status" value="1"/>
</dbReference>
<dbReference type="Pfam" id="PF22521">
    <property type="entry name" value="HypF_C_2"/>
    <property type="match status" value="1"/>
</dbReference>
<evidence type="ECO:0000259" key="11">
    <source>
        <dbReference type="PROSITE" id="PS51163"/>
    </source>
</evidence>
<evidence type="ECO:0000256" key="1">
    <source>
        <dbReference type="ARBA" id="ARBA00004711"/>
    </source>
</evidence>
<dbReference type="EMBL" id="FNYY01000013">
    <property type="protein sequence ID" value="SEJ90894.1"/>
    <property type="molecule type" value="Genomic_DNA"/>
</dbReference>
<dbReference type="InterPro" id="IPR055128">
    <property type="entry name" value="HypF_C_2"/>
</dbReference>
<comment type="pathway">
    <text evidence="1 8">Protein modification; [NiFe] hydrogenase maturation.</text>
</comment>
<dbReference type="PANTHER" id="PTHR42959:SF1">
    <property type="entry name" value="CARBAMOYLTRANSFERASE HYPF"/>
    <property type="match status" value="1"/>
</dbReference>
<dbReference type="InterPro" id="IPR001792">
    <property type="entry name" value="Acylphosphatase-like_dom"/>
</dbReference>
<comment type="caution">
    <text evidence="12">The sequence shown here is derived from an EMBL/GenBank/DDBJ whole genome shotgun (WGS) entry which is preliminary data.</text>
</comment>
<dbReference type="InterPro" id="IPR036046">
    <property type="entry name" value="Acylphosphatase-like_dom_sf"/>
</dbReference>
<dbReference type="Gene3D" id="3.90.870.50">
    <property type="match status" value="1"/>
</dbReference>
<dbReference type="InterPro" id="IPR017968">
    <property type="entry name" value="Acylphosphatase_CS"/>
</dbReference>
<sequence length="779" mass="82291">MRDAPGAERITVRGLVQGVGFRPFVYLIAGKAGITGSVRNTGAGVEIDAFGTGAALTDFRNRLTGDAPPLARIDAIDAAPLGAPAPRDFSIELSTGGAVHAAATPDAALCDACRAELLDPGDRRHGYVFLNCTHCGPRFSILRALPYDRANTTMARFPMCPACRAEYRDVADRRFHAQPTACPECGPMLWAEHAGDATQREIGAGAIARAAECLSRGGIVALKGIGGFHLACDATDRSAIHLLRTRKRRPDKPFALMIRDLAATQAFVRVNDAEAAALVSPAAPIVLLDMLPGGPLPEGLAPGLNRLGIMLPYSPLHAMLMEAVDVPLVMTSGNPGGDPQVTTNAEARDRLADFADLFLMHDRDIANRVDDSLVQVTSGRARPLRRGRGLAPRPLPLPEGFGASHPQVIAFGGDIKNTFGLAKGGVAVLSQHIGDLSGLATEADFLRTLELFETLYGLSPAVIAADPHPGYRSRSLARDLASARGLPLVEVGHHHAHAAACMVEHGVPLDTAPVLAVVQDGIGIGEAGALWGCEVLHCDYRGAKRLATLRTAPLPGGDQAARQPWRNLLARLSQAGTRDSWPASLCERLRGQPTEPLIAAMASGLNTPASSSAGRLFDAVAAAAGLCVARQTYEGEAAMRLQAAAEGWLTRNVADPYHFEIVDRPDMIEVDPAPIWPRIAADLAQEEAPGAMAARFHAGWARIWAEVVTRLSTDTGCDTIFLSGGVFQNRLLSAMLAERLDGAGLTVRQHAEVPANDGGLALGQIAVALARYQTENRGG</sequence>
<gene>
    <name evidence="12" type="ORF">SAMN04487940_113111</name>
</gene>
<evidence type="ECO:0000256" key="7">
    <source>
        <dbReference type="ARBA" id="ARBA00048220"/>
    </source>
</evidence>
<dbReference type="SUPFAM" id="SSF55821">
    <property type="entry name" value="YrdC/RibB"/>
    <property type="match status" value="1"/>
</dbReference>
<dbReference type="Pfam" id="PF07503">
    <property type="entry name" value="zf-HYPF"/>
    <property type="match status" value="2"/>
</dbReference>
<evidence type="ECO:0000256" key="4">
    <source>
        <dbReference type="ARBA" id="ARBA00022723"/>
    </source>
</evidence>
<dbReference type="PROSITE" id="PS51160">
    <property type="entry name" value="ACYLPHOSPHATASE_3"/>
    <property type="match status" value="1"/>
</dbReference>
<evidence type="ECO:0000313" key="13">
    <source>
        <dbReference type="Proteomes" id="UP000182932"/>
    </source>
</evidence>
<feature type="active site" evidence="9">
    <location>
        <position position="40"/>
    </location>
</feature>
<keyword evidence="13" id="KW-1185">Reference proteome</keyword>
<keyword evidence="9" id="KW-0378">Hydrolase</keyword>
<dbReference type="GO" id="GO:0016874">
    <property type="term" value="F:ligase activity"/>
    <property type="evidence" value="ECO:0007669"/>
    <property type="project" value="UniProtKB-UniRule"/>
</dbReference>
<feature type="active site" evidence="9">
    <location>
        <position position="22"/>
    </location>
</feature>
<keyword evidence="5" id="KW-0863">Zinc-finger</keyword>
<accession>A0A975ZPM1</accession>
<dbReference type="Gene3D" id="3.30.110.120">
    <property type="match status" value="1"/>
</dbReference>
<dbReference type="PROSITE" id="PS00150">
    <property type="entry name" value="ACYLPHOSPHATASE_1"/>
    <property type="match status" value="1"/>
</dbReference>
<dbReference type="Proteomes" id="UP000182932">
    <property type="component" value="Unassembled WGS sequence"/>
</dbReference>
<dbReference type="GeneID" id="80819643"/>
<dbReference type="InterPro" id="IPR017945">
    <property type="entry name" value="DHBP_synth_RibB-like_a/b_dom"/>
</dbReference>
<dbReference type="PANTHER" id="PTHR42959">
    <property type="entry name" value="CARBAMOYLTRANSFERASE"/>
    <property type="match status" value="1"/>
</dbReference>
<evidence type="ECO:0000256" key="9">
    <source>
        <dbReference type="PROSITE-ProRule" id="PRU00520"/>
    </source>
</evidence>
<dbReference type="GO" id="GO:0008270">
    <property type="term" value="F:zinc ion binding"/>
    <property type="evidence" value="ECO:0007669"/>
    <property type="project" value="UniProtKB-KW"/>
</dbReference>
<dbReference type="GO" id="GO:0016743">
    <property type="term" value="F:carboxyl- or carbamoyltransferase activity"/>
    <property type="evidence" value="ECO:0007669"/>
    <property type="project" value="UniProtKB-UniRule"/>
</dbReference>
<dbReference type="NCBIfam" id="TIGR00143">
    <property type="entry name" value="hypF"/>
    <property type="match status" value="1"/>
</dbReference>
<evidence type="ECO:0000256" key="5">
    <source>
        <dbReference type="ARBA" id="ARBA00022771"/>
    </source>
</evidence>
<feature type="domain" description="YrdC-like" evidence="11">
    <location>
        <begin position="204"/>
        <end position="389"/>
    </location>
</feature>
<dbReference type="InterPro" id="IPR004421">
    <property type="entry name" value="Carbamoyltransferase_HypF"/>
</dbReference>
<dbReference type="Gene3D" id="3.30.420.360">
    <property type="match status" value="1"/>
</dbReference>
<dbReference type="InterPro" id="IPR011125">
    <property type="entry name" value="Znf_HypF"/>
</dbReference>
<evidence type="ECO:0000259" key="10">
    <source>
        <dbReference type="PROSITE" id="PS51160"/>
    </source>
</evidence>
<name>A0A975ZPM1_9RHOB</name>
<dbReference type="EC" id="6.2.-.-" evidence="8"/>
<keyword evidence="6" id="KW-0862">Zinc</keyword>
<dbReference type="GO" id="GO:0003725">
    <property type="term" value="F:double-stranded RNA binding"/>
    <property type="evidence" value="ECO:0007669"/>
    <property type="project" value="InterPro"/>
</dbReference>